<feature type="compositionally biased region" description="Low complexity" evidence="1">
    <location>
        <begin position="1"/>
        <end position="16"/>
    </location>
</feature>
<keyword evidence="2" id="KW-0812">Transmembrane</keyword>
<keyword evidence="4" id="KW-1185">Reference proteome</keyword>
<accession>A0A2P6TDK0</accession>
<comment type="caution">
    <text evidence="3">The sequence shown here is derived from an EMBL/GenBank/DDBJ whole genome shotgun (WGS) entry which is preliminary data.</text>
</comment>
<proteinExistence type="predicted"/>
<gene>
    <name evidence="3" type="ORF">C2E21_8735</name>
</gene>
<keyword evidence="2" id="KW-0472">Membrane</keyword>
<feature type="region of interest" description="Disordered" evidence="1">
    <location>
        <begin position="1"/>
        <end position="30"/>
    </location>
</feature>
<name>A0A2P6TDK0_CHLSO</name>
<evidence type="ECO:0000256" key="2">
    <source>
        <dbReference type="SAM" id="Phobius"/>
    </source>
</evidence>
<sequence length="255" mass="28441">MQAQQDTTTDSDSGTDMEQRTKQGRRSHAGQTAKQAFLAVTAVMALAFLGQHAAGWFQDRLEDRRPEDPETSQRRLMIRWLRNSLPWHELAEWLDHGLLGGNMRLLFLPAYSLIFERELRRAIPGGPTVWRREIIYVQGAAGWQHVSAVLDPFLNSFGLTITPAMANTLGVHHGQTVTYSIAGHEFIGAITVQVPIQADAIQQAQQEATAANRELTPQQAARRAAEIIAERQRCVVVHAAVLQQLLRAHVTINMS</sequence>
<protein>
    <submittedName>
        <fullName evidence="3">Citrate synthase 2</fullName>
    </submittedName>
</protein>
<evidence type="ECO:0000256" key="1">
    <source>
        <dbReference type="SAM" id="MobiDB-lite"/>
    </source>
</evidence>
<evidence type="ECO:0000313" key="3">
    <source>
        <dbReference type="EMBL" id="PRW20707.1"/>
    </source>
</evidence>
<feature type="transmembrane region" description="Helical" evidence="2">
    <location>
        <begin position="36"/>
        <end position="57"/>
    </location>
</feature>
<dbReference type="Proteomes" id="UP000239899">
    <property type="component" value="Unassembled WGS sequence"/>
</dbReference>
<dbReference type="OrthoDB" id="520178at2759"/>
<dbReference type="AlphaFoldDB" id="A0A2P6TDK0"/>
<keyword evidence="2" id="KW-1133">Transmembrane helix</keyword>
<reference evidence="3 4" key="1">
    <citation type="journal article" date="2018" name="Plant J.">
        <title>Genome sequences of Chlorella sorokiniana UTEX 1602 and Micractinium conductrix SAG 241.80: implications to maltose excretion by a green alga.</title>
        <authorList>
            <person name="Arriola M.B."/>
            <person name="Velmurugan N."/>
            <person name="Zhang Y."/>
            <person name="Plunkett M.H."/>
            <person name="Hondzo H."/>
            <person name="Barney B.M."/>
        </authorList>
    </citation>
    <scope>NUCLEOTIDE SEQUENCE [LARGE SCALE GENOMIC DNA]</scope>
    <source>
        <strain evidence="4">UTEX 1602</strain>
    </source>
</reference>
<dbReference type="EMBL" id="LHPG02000022">
    <property type="protein sequence ID" value="PRW20707.1"/>
    <property type="molecule type" value="Genomic_DNA"/>
</dbReference>
<organism evidence="3 4">
    <name type="scientific">Chlorella sorokiniana</name>
    <name type="common">Freshwater green alga</name>
    <dbReference type="NCBI Taxonomy" id="3076"/>
    <lineage>
        <taxon>Eukaryota</taxon>
        <taxon>Viridiplantae</taxon>
        <taxon>Chlorophyta</taxon>
        <taxon>core chlorophytes</taxon>
        <taxon>Trebouxiophyceae</taxon>
        <taxon>Chlorellales</taxon>
        <taxon>Chlorellaceae</taxon>
        <taxon>Chlorella clade</taxon>
        <taxon>Chlorella</taxon>
    </lineage>
</organism>
<evidence type="ECO:0000313" key="4">
    <source>
        <dbReference type="Proteomes" id="UP000239899"/>
    </source>
</evidence>